<dbReference type="Gene3D" id="1.20.1070.10">
    <property type="entry name" value="Rhodopsin 7-helix transmembrane proteins"/>
    <property type="match status" value="1"/>
</dbReference>
<evidence type="ECO:0000256" key="1">
    <source>
        <dbReference type="ARBA" id="ARBA00004370"/>
    </source>
</evidence>
<feature type="domain" description="G-protein coupled receptors family 1 profile" evidence="6">
    <location>
        <begin position="44"/>
        <end position="240"/>
    </location>
</feature>
<evidence type="ECO:0000256" key="4">
    <source>
        <dbReference type="ARBA" id="ARBA00023136"/>
    </source>
</evidence>
<evidence type="ECO:0000256" key="2">
    <source>
        <dbReference type="ARBA" id="ARBA00022692"/>
    </source>
</evidence>
<feature type="transmembrane region" description="Helical" evidence="5">
    <location>
        <begin position="148"/>
        <end position="168"/>
    </location>
</feature>
<dbReference type="PANTHER" id="PTHR46895:SF8">
    <property type="entry name" value="G-PROTEIN COUPLED RECEPTORS FAMILY 1 PROFILE DOMAIN-CONTAINING PROTEIN"/>
    <property type="match status" value="1"/>
</dbReference>
<name>A0A2A2J4C0_9BILA</name>
<dbReference type="SUPFAM" id="SSF81321">
    <property type="entry name" value="Family A G protein-coupled receptor-like"/>
    <property type="match status" value="1"/>
</dbReference>
<keyword evidence="2 5" id="KW-0812">Transmembrane</keyword>
<feature type="transmembrane region" description="Helical" evidence="5">
    <location>
        <begin position="105"/>
        <end position="127"/>
    </location>
</feature>
<feature type="transmembrane region" description="Helical" evidence="5">
    <location>
        <begin position="188"/>
        <end position="209"/>
    </location>
</feature>
<dbReference type="Proteomes" id="UP000218231">
    <property type="component" value="Unassembled WGS sequence"/>
</dbReference>
<dbReference type="PANTHER" id="PTHR46895">
    <property type="entry name" value="PROTEIN CBG20548-RELATED"/>
    <property type="match status" value="1"/>
</dbReference>
<accession>A0A2A2J4C0</accession>
<proteinExistence type="predicted"/>
<evidence type="ECO:0000259" key="6">
    <source>
        <dbReference type="PROSITE" id="PS50262"/>
    </source>
</evidence>
<feature type="transmembrane region" description="Helical" evidence="5">
    <location>
        <begin position="67"/>
        <end position="93"/>
    </location>
</feature>
<dbReference type="OrthoDB" id="9990906at2759"/>
<evidence type="ECO:0000313" key="7">
    <source>
        <dbReference type="EMBL" id="PAV56511.1"/>
    </source>
</evidence>
<protein>
    <recommendedName>
        <fullName evidence="6">G-protein coupled receptors family 1 profile domain-containing protein</fullName>
    </recommendedName>
</protein>
<feature type="transmembrane region" description="Helical" evidence="5">
    <location>
        <begin position="25"/>
        <end position="46"/>
    </location>
</feature>
<comment type="subcellular location">
    <subcellularLocation>
        <location evidence="1">Membrane</location>
    </subcellularLocation>
</comment>
<organism evidence="7 8">
    <name type="scientific">Diploscapter pachys</name>
    <dbReference type="NCBI Taxonomy" id="2018661"/>
    <lineage>
        <taxon>Eukaryota</taxon>
        <taxon>Metazoa</taxon>
        <taxon>Ecdysozoa</taxon>
        <taxon>Nematoda</taxon>
        <taxon>Chromadorea</taxon>
        <taxon>Rhabditida</taxon>
        <taxon>Rhabditina</taxon>
        <taxon>Rhabditomorpha</taxon>
        <taxon>Rhabditoidea</taxon>
        <taxon>Rhabditidae</taxon>
        <taxon>Diploscapter</taxon>
    </lineage>
</organism>
<dbReference type="GO" id="GO:0016020">
    <property type="term" value="C:membrane"/>
    <property type="evidence" value="ECO:0007669"/>
    <property type="project" value="UniProtKB-SubCell"/>
</dbReference>
<keyword evidence="3 5" id="KW-1133">Transmembrane helix</keyword>
<sequence length="240" mass="27867">MSTMGNSTLKPHHHLDRTQTFEYQLIILINVHILLAQILFGVTGNFMNLIVLLNKTMRSRTNLLPQIFAAMAFADLFLLLFQLHQVLFILGFIRNSLWYRNHARHLFVAASNWLSAVSIWCMTYATIERVQVFRSPFRTSKRNVSLRFILSLSMIVIFAFLLTFINWFPAEVRQEFFLMPYISLANTLLVVFIPLIICATLNILLIVALRRNTMPMAMLNDCTAQKSLIIARNKTERKDK</sequence>
<dbReference type="AlphaFoldDB" id="A0A2A2J4C0"/>
<dbReference type="PROSITE" id="PS50262">
    <property type="entry name" value="G_PROTEIN_RECEP_F1_2"/>
    <property type="match status" value="1"/>
</dbReference>
<comment type="caution">
    <text evidence="7">The sequence shown here is derived from an EMBL/GenBank/DDBJ whole genome shotgun (WGS) entry which is preliminary data.</text>
</comment>
<evidence type="ECO:0000256" key="5">
    <source>
        <dbReference type="SAM" id="Phobius"/>
    </source>
</evidence>
<keyword evidence="4 5" id="KW-0472">Membrane</keyword>
<keyword evidence="8" id="KW-1185">Reference proteome</keyword>
<reference evidence="7 8" key="1">
    <citation type="journal article" date="2017" name="Curr. Biol.">
        <title>Genome architecture and evolution of a unichromosomal asexual nematode.</title>
        <authorList>
            <person name="Fradin H."/>
            <person name="Zegar C."/>
            <person name="Gutwein M."/>
            <person name="Lucas J."/>
            <person name="Kovtun M."/>
            <person name="Corcoran D."/>
            <person name="Baugh L.R."/>
            <person name="Kiontke K."/>
            <person name="Gunsalus K."/>
            <person name="Fitch D.H."/>
            <person name="Piano F."/>
        </authorList>
    </citation>
    <scope>NUCLEOTIDE SEQUENCE [LARGE SCALE GENOMIC DNA]</scope>
    <source>
        <strain evidence="7">PF1309</strain>
    </source>
</reference>
<evidence type="ECO:0000256" key="3">
    <source>
        <dbReference type="ARBA" id="ARBA00022989"/>
    </source>
</evidence>
<evidence type="ECO:0000313" key="8">
    <source>
        <dbReference type="Proteomes" id="UP000218231"/>
    </source>
</evidence>
<dbReference type="EMBL" id="LIAE01010699">
    <property type="protein sequence ID" value="PAV56511.1"/>
    <property type="molecule type" value="Genomic_DNA"/>
</dbReference>
<dbReference type="InterPro" id="IPR017452">
    <property type="entry name" value="GPCR_Rhodpsn_7TM"/>
</dbReference>
<gene>
    <name evidence="7" type="ORF">WR25_00213</name>
</gene>
<dbReference type="STRING" id="2018661.A0A2A2J4C0"/>